<comment type="PTM">
    <text evidence="5">Carbamylation allows a single lysine to coordinate two divalent metal cations.</text>
</comment>
<gene>
    <name evidence="7" type="ORF">LAL4801_05119</name>
</gene>
<accession>A0A0M6YCX1</accession>
<dbReference type="InterPro" id="IPR011778">
    <property type="entry name" value="Hydantoinase/dihydroPyrase"/>
</dbReference>
<dbReference type="Proteomes" id="UP000048926">
    <property type="component" value="Unassembled WGS sequence"/>
</dbReference>
<dbReference type="NCBIfam" id="TIGR02033">
    <property type="entry name" value="D-hydantoinase"/>
    <property type="match status" value="1"/>
</dbReference>
<protein>
    <submittedName>
        <fullName evidence="7">D-hydantoinase</fullName>
        <ecNumber evidence="7">3.5.2.-</ecNumber>
    </submittedName>
</protein>
<dbReference type="OrthoDB" id="9775759at2"/>
<dbReference type="Gene3D" id="2.30.40.10">
    <property type="entry name" value="Urease, subunit C, domain 1"/>
    <property type="match status" value="1"/>
</dbReference>
<evidence type="ECO:0000313" key="8">
    <source>
        <dbReference type="Proteomes" id="UP000048926"/>
    </source>
</evidence>
<dbReference type="SUPFAM" id="SSF51556">
    <property type="entry name" value="Metallo-dependent hydrolases"/>
    <property type="match status" value="1"/>
</dbReference>
<dbReference type="AlphaFoldDB" id="A0A0M6YCX1"/>
<keyword evidence="3" id="KW-0479">Metal-binding</keyword>
<evidence type="ECO:0000256" key="4">
    <source>
        <dbReference type="ARBA" id="ARBA00022801"/>
    </source>
</evidence>
<reference evidence="8" key="1">
    <citation type="submission" date="2015-07" db="EMBL/GenBank/DDBJ databases">
        <authorList>
            <person name="Rodrigo-Torres Lidia"/>
            <person name="Arahal R.David."/>
        </authorList>
    </citation>
    <scope>NUCLEOTIDE SEQUENCE [LARGE SCALE GENOMIC DNA]</scope>
    <source>
        <strain evidence="8">CECT 4801</strain>
    </source>
</reference>
<proteinExistence type="inferred from homology"/>
<dbReference type="InterPro" id="IPR032466">
    <property type="entry name" value="Metal_Hydrolase"/>
</dbReference>
<comment type="cofactor">
    <cofactor evidence="1">
        <name>Zn(2+)</name>
        <dbReference type="ChEBI" id="CHEBI:29105"/>
    </cofactor>
</comment>
<dbReference type="FunFam" id="3.20.20.140:FF:000174">
    <property type="entry name" value="Dihydropyrimidinase-related protein 2"/>
    <property type="match status" value="1"/>
</dbReference>
<dbReference type="InterPro" id="IPR011059">
    <property type="entry name" value="Metal-dep_hydrolase_composite"/>
</dbReference>
<dbReference type="GO" id="GO:0016812">
    <property type="term" value="F:hydrolase activity, acting on carbon-nitrogen (but not peptide) bonds, in cyclic amides"/>
    <property type="evidence" value="ECO:0007669"/>
    <property type="project" value="TreeGrafter"/>
</dbReference>
<dbReference type="EC" id="3.5.2.-" evidence="7"/>
<dbReference type="Pfam" id="PF01979">
    <property type="entry name" value="Amidohydro_1"/>
    <property type="match status" value="1"/>
</dbReference>
<dbReference type="PANTHER" id="PTHR11647">
    <property type="entry name" value="HYDRANTOINASE/DIHYDROPYRIMIDINASE FAMILY MEMBER"/>
    <property type="match status" value="1"/>
</dbReference>
<dbReference type="InterPro" id="IPR006680">
    <property type="entry name" value="Amidohydro-rel"/>
</dbReference>
<sequence>MTPPTYDFVIRNGTLGDARGLAEGDIAVQNGRIAAIGLNLPKGKEEIDAKGQIVLPGGVDTHCHIEQMSGAGIMNADTFETATRSALFGGTTSTVSFAAQHPGMRIRDVLSDYSALAAAGAMTDYAFHMIVADTSGENIEDLNQAISEGHRSIKIFTTYDKVRLQDMEILATLRTAKEMGALVCVHAENDAMIREATARLLAEGRTAPKDHAASHPRLAEIEAVERMCRFSELTGARVMIFHISTIEGIAIVRNARARGVNIHAETCTHYLFQTEDILDRADGAKFLCSPPQRTQADQDALWAALGRELEIVTSDHAPYRMDESGKFRHGRDAPFPKIANGQPGLELRLPLLFDAMVSDGRKGIAQFVELTSSGPARIFGLKTKGDLITGKDADLVIWDPERCHTLPDALHDNVGYNPFAGQELRGFPHTVVRRGEIVVRDGRLEAQPGSGRWLNMSSPG</sequence>
<evidence type="ECO:0000256" key="5">
    <source>
        <dbReference type="PIRSR" id="PIRSR611778-50"/>
    </source>
</evidence>
<dbReference type="Gene3D" id="3.20.20.140">
    <property type="entry name" value="Metal-dependent hydrolases"/>
    <property type="match status" value="1"/>
</dbReference>
<evidence type="ECO:0000256" key="3">
    <source>
        <dbReference type="ARBA" id="ARBA00022723"/>
    </source>
</evidence>
<dbReference type="RefSeq" id="WP_055660660.1">
    <property type="nucleotide sequence ID" value="NZ_CXST01000004.1"/>
</dbReference>
<feature type="domain" description="Amidohydrolase-related" evidence="6">
    <location>
        <begin position="53"/>
        <end position="438"/>
    </location>
</feature>
<evidence type="ECO:0000256" key="2">
    <source>
        <dbReference type="ARBA" id="ARBA00008829"/>
    </source>
</evidence>
<dbReference type="SUPFAM" id="SSF51338">
    <property type="entry name" value="Composite domain of metallo-dependent hydrolases"/>
    <property type="match status" value="1"/>
</dbReference>
<keyword evidence="4 7" id="KW-0378">Hydrolase</keyword>
<evidence type="ECO:0000313" key="7">
    <source>
        <dbReference type="EMBL" id="CTQ46660.1"/>
    </source>
</evidence>
<dbReference type="GO" id="GO:0005829">
    <property type="term" value="C:cytosol"/>
    <property type="evidence" value="ECO:0007669"/>
    <property type="project" value="TreeGrafter"/>
</dbReference>
<dbReference type="GO" id="GO:0046872">
    <property type="term" value="F:metal ion binding"/>
    <property type="evidence" value="ECO:0007669"/>
    <property type="project" value="UniProtKB-KW"/>
</dbReference>
<keyword evidence="8" id="KW-1185">Reference proteome</keyword>
<name>A0A0M6YCX1_9HYPH</name>
<evidence type="ECO:0000259" key="6">
    <source>
        <dbReference type="Pfam" id="PF01979"/>
    </source>
</evidence>
<feature type="modified residue" description="N6-carboxylysine" evidence="5">
    <location>
        <position position="154"/>
    </location>
</feature>
<dbReference type="InterPro" id="IPR050378">
    <property type="entry name" value="Metallo-dep_Hydrolases_sf"/>
</dbReference>
<comment type="similarity">
    <text evidence="2">Belongs to the metallo-dependent hydrolases superfamily. Hydantoinase/dihydropyrimidinase family.</text>
</comment>
<evidence type="ECO:0000256" key="1">
    <source>
        <dbReference type="ARBA" id="ARBA00001947"/>
    </source>
</evidence>
<organism evidence="7 8">
    <name type="scientific">Roseibium aggregatum</name>
    <dbReference type="NCBI Taxonomy" id="187304"/>
    <lineage>
        <taxon>Bacteria</taxon>
        <taxon>Pseudomonadati</taxon>
        <taxon>Pseudomonadota</taxon>
        <taxon>Alphaproteobacteria</taxon>
        <taxon>Hyphomicrobiales</taxon>
        <taxon>Stappiaceae</taxon>
        <taxon>Roseibium</taxon>
    </lineage>
</organism>
<dbReference type="EMBL" id="CXST01000004">
    <property type="protein sequence ID" value="CTQ46660.1"/>
    <property type="molecule type" value="Genomic_DNA"/>
</dbReference>
<dbReference type="PANTHER" id="PTHR11647:SF1">
    <property type="entry name" value="COLLAPSIN RESPONSE MEDIATOR PROTEIN"/>
    <property type="match status" value="1"/>
</dbReference>